<protein>
    <submittedName>
        <fullName evidence="6">TetR/AcrR family transcriptional regulator</fullName>
    </submittedName>
</protein>
<evidence type="ECO:0000256" key="4">
    <source>
        <dbReference type="PROSITE-ProRule" id="PRU00335"/>
    </source>
</evidence>
<dbReference type="SUPFAM" id="SSF48498">
    <property type="entry name" value="Tetracyclin repressor-like, C-terminal domain"/>
    <property type="match status" value="1"/>
</dbReference>
<keyword evidence="2 4" id="KW-0238">DNA-binding</keyword>
<dbReference type="PANTHER" id="PTHR47506:SF1">
    <property type="entry name" value="HTH-TYPE TRANSCRIPTIONAL REGULATOR YJDC"/>
    <property type="match status" value="1"/>
</dbReference>
<dbReference type="SUPFAM" id="SSF46689">
    <property type="entry name" value="Homeodomain-like"/>
    <property type="match status" value="1"/>
</dbReference>
<evidence type="ECO:0000313" key="7">
    <source>
        <dbReference type="Proteomes" id="UP001161580"/>
    </source>
</evidence>
<proteinExistence type="predicted"/>
<keyword evidence="7" id="KW-1185">Reference proteome</keyword>
<comment type="caution">
    <text evidence="6">The sequence shown here is derived from an EMBL/GenBank/DDBJ whole genome shotgun (WGS) entry which is preliminary data.</text>
</comment>
<dbReference type="AlphaFoldDB" id="A0AAE3U188"/>
<evidence type="ECO:0000256" key="3">
    <source>
        <dbReference type="ARBA" id="ARBA00023163"/>
    </source>
</evidence>
<dbReference type="InterPro" id="IPR001647">
    <property type="entry name" value="HTH_TetR"/>
</dbReference>
<gene>
    <name evidence="6" type="ORF">MRS75_04650</name>
</gene>
<evidence type="ECO:0000259" key="5">
    <source>
        <dbReference type="PROSITE" id="PS50977"/>
    </source>
</evidence>
<dbReference type="InterPro" id="IPR036271">
    <property type="entry name" value="Tet_transcr_reg_TetR-rel_C_sf"/>
</dbReference>
<sequence length="162" mass="17514">MQDIIRASDLSAGAVYSYFKSKDDLIFAAVATSLDDLRTMLDETMRRAPAKSADDLIGLLLPAITKFAARDGYDLRRIALLGWSEAQRSERLRVAIQSHYAAFRADLAKLAASWRPSSNAADADAMAKLLLTVLLGAVVQSAIMGDATAEDIARGLRLLTQA</sequence>
<reference evidence="6" key="1">
    <citation type="submission" date="2022-03" db="EMBL/GenBank/DDBJ databases">
        <title>Fererhizobium litorale gen. nov., sp. nov., isolated from sandy sediments of the Sea of Japan seashore.</title>
        <authorList>
            <person name="Romanenko L."/>
            <person name="Kurilenko V."/>
            <person name="Otstavnykh N."/>
            <person name="Svetashev V."/>
            <person name="Tekutyeva L."/>
            <person name="Isaeva M."/>
            <person name="Mikhailov V."/>
        </authorList>
    </citation>
    <scope>NUCLEOTIDE SEQUENCE</scope>
    <source>
        <strain evidence="6">KMM 9576</strain>
    </source>
</reference>
<accession>A0AAE3U188</accession>
<dbReference type="EMBL" id="JALDYZ010000002">
    <property type="protein sequence ID" value="MDI7921372.1"/>
    <property type="molecule type" value="Genomic_DNA"/>
</dbReference>
<evidence type="ECO:0000313" key="6">
    <source>
        <dbReference type="EMBL" id="MDI7921372.1"/>
    </source>
</evidence>
<keyword evidence="3" id="KW-0804">Transcription</keyword>
<dbReference type="Gene3D" id="1.10.357.10">
    <property type="entry name" value="Tetracycline Repressor, domain 2"/>
    <property type="match status" value="1"/>
</dbReference>
<dbReference type="InterPro" id="IPR009057">
    <property type="entry name" value="Homeodomain-like_sf"/>
</dbReference>
<evidence type="ECO:0000256" key="1">
    <source>
        <dbReference type="ARBA" id="ARBA00023015"/>
    </source>
</evidence>
<organism evidence="6 7">
    <name type="scientific">Ferirhizobium litorale</name>
    <dbReference type="NCBI Taxonomy" id="2927786"/>
    <lineage>
        <taxon>Bacteria</taxon>
        <taxon>Pseudomonadati</taxon>
        <taxon>Pseudomonadota</taxon>
        <taxon>Alphaproteobacteria</taxon>
        <taxon>Hyphomicrobiales</taxon>
        <taxon>Rhizobiaceae</taxon>
        <taxon>Ferirhizobium</taxon>
    </lineage>
</organism>
<keyword evidence="1" id="KW-0805">Transcription regulation</keyword>
<dbReference type="Pfam" id="PF00440">
    <property type="entry name" value="TetR_N"/>
    <property type="match status" value="1"/>
</dbReference>
<dbReference type="PROSITE" id="PS50977">
    <property type="entry name" value="HTH_TETR_2"/>
    <property type="match status" value="1"/>
</dbReference>
<name>A0AAE3U188_9HYPH</name>
<feature type="domain" description="HTH tetR-type" evidence="5">
    <location>
        <begin position="1"/>
        <end position="37"/>
    </location>
</feature>
<dbReference type="Proteomes" id="UP001161580">
    <property type="component" value="Unassembled WGS sequence"/>
</dbReference>
<evidence type="ECO:0000256" key="2">
    <source>
        <dbReference type="ARBA" id="ARBA00023125"/>
    </source>
</evidence>
<dbReference type="GO" id="GO:0003677">
    <property type="term" value="F:DNA binding"/>
    <property type="evidence" value="ECO:0007669"/>
    <property type="project" value="UniProtKB-UniRule"/>
</dbReference>
<comment type="caution">
    <text evidence="4">Lacks conserved residue(s) required for the propagation of feature annotation.</text>
</comment>
<dbReference type="PANTHER" id="PTHR47506">
    <property type="entry name" value="TRANSCRIPTIONAL REGULATORY PROTEIN"/>
    <property type="match status" value="1"/>
</dbReference>